<reference evidence="1 2" key="1">
    <citation type="journal article" date="2015" name="Genome Announc.">
        <title>Expanding the biotechnology potential of lactobacilli through comparative genomics of 213 strains and associated genera.</title>
        <authorList>
            <person name="Sun Z."/>
            <person name="Harris H.M."/>
            <person name="McCann A."/>
            <person name="Guo C."/>
            <person name="Argimon S."/>
            <person name="Zhang W."/>
            <person name="Yang X."/>
            <person name="Jeffery I.B."/>
            <person name="Cooney J.C."/>
            <person name="Kagawa T.F."/>
            <person name="Liu W."/>
            <person name="Song Y."/>
            <person name="Salvetti E."/>
            <person name="Wrobel A."/>
            <person name="Rasinkangas P."/>
            <person name="Parkhill J."/>
            <person name="Rea M.C."/>
            <person name="O'Sullivan O."/>
            <person name="Ritari J."/>
            <person name="Douillard F.P."/>
            <person name="Paul Ross R."/>
            <person name="Yang R."/>
            <person name="Briner A.E."/>
            <person name="Felis G.E."/>
            <person name="de Vos W.M."/>
            <person name="Barrangou R."/>
            <person name="Klaenhammer T.R."/>
            <person name="Caufield P.W."/>
            <person name="Cui Y."/>
            <person name="Zhang H."/>
            <person name="O'Toole P.W."/>
        </authorList>
    </citation>
    <scope>NUCLEOTIDE SEQUENCE [LARGE SCALE GENOMIC DNA]</scope>
    <source>
        <strain evidence="1 2">DSM 16381</strain>
    </source>
</reference>
<protein>
    <submittedName>
        <fullName evidence="1">Uncharacterized protein</fullName>
    </submittedName>
</protein>
<dbReference type="Proteomes" id="UP000051580">
    <property type="component" value="Unassembled WGS sequence"/>
</dbReference>
<name>A0A0R1UQZ5_9LACO</name>
<organism evidence="1 2">
    <name type="scientific">Levilactobacillus hammesii DSM 16381</name>
    <dbReference type="NCBI Taxonomy" id="1423753"/>
    <lineage>
        <taxon>Bacteria</taxon>
        <taxon>Bacillati</taxon>
        <taxon>Bacillota</taxon>
        <taxon>Bacilli</taxon>
        <taxon>Lactobacillales</taxon>
        <taxon>Lactobacillaceae</taxon>
        <taxon>Levilactobacillus</taxon>
    </lineage>
</organism>
<evidence type="ECO:0000313" key="2">
    <source>
        <dbReference type="Proteomes" id="UP000051580"/>
    </source>
</evidence>
<keyword evidence="2" id="KW-1185">Reference proteome</keyword>
<evidence type="ECO:0000313" key="1">
    <source>
        <dbReference type="EMBL" id="KRL95580.1"/>
    </source>
</evidence>
<sequence>MYRLMDNGRVEAPGNLPSLDIDYLTGLIDKQSETIENLKDIAAQLGGAQATAAVDLDSVKTAASELGGQFAEFMVANATNKE</sequence>
<dbReference type="PATRIC" id="fig|1423753.3.peg.2681"/>
<proteinExistence type="predicted"/>
<dbReference type="EMBL" id="AZFS01000046">
    <property type="protein sequence ID" value="KRL95580.1"/>
    <property type="molecule type" value="Genomic_DNA"/>
</dbReference>
<accession>A0A0R1UQZ5</accession>
<comment type="caution">
    <text evidence="1">The sequence shown here is derived from an EMBL/GenBank/DDBJ whole genome shotgun (WGS) entry which is preliminary data.</text>
</comment>
<dbReference type="AlphaFoldDB" id="A0A0R1UQZ5"/>
<dbReference type="STRING" id="1423753.FD28_GL002553"/>
<gene>
    <name evidence="1" type="ORF">FD28_GL002553</name>
</gene>